<sequence length="296" mass="34490">MLHRWFNTVFKDELRVFIYPQRILLLHLKRTFKNGFKQALVHQKFIDLSQKKEINGNEAAQWNDLVLTLKQVLQAKYWQALAKNGTYTKVIISNHLIKYTVIPWSKALAIESERQAYMQHRFKIAYGEAAKAWDLCMDEPAFGQASIASGVCSVLLKELHQVFEQQGIDVHAIYPHLMLAGNQMLKHIKKQKNKHHFWFVVIESDRVCLSLIDNGEWRFIRNIAAGEDVAKQVDDLIQREVVISNTNAQLPIFWYGKAPVVSHAHKADSRHIKIKLHDFELLNQQLEKRFENWVAA</sequence>
<keyword evidence="2" id="KW-1185">Reference proteome</keyword>
<dbReference type="OrthoDB" id="9178860at2"/>
<evidence type="ECO:0000313" key="1">
    <source>
        <dbReference type="EMBL" id="TFW71621.1"/>
    </source>
</evidence>
<name>A0A4Y9VSN7_9PROT</name>
<comment type="caution">
    <text evidence="1">The sequence shown here is derived from an EMBL/GenBank/DDBJ whole genome shotgun (WGS) entry which is preliminary data.</text>
</comment>
<evidence type="ECO:0000313" key="2">
    <source>
        <dbReference type="Proteomes" id="UP000297706"/>
    </source>
</evidence>
<proteinExistence type="predicted"/>
<dbReference type="AlphaFoldDB" id="A0A4Y9VSN7"/>
<accession>A0A4Y9VSN7</accession>
<protein>
    <submittedName>
        <fullName evidence="1">Uncharacterized protein</fullName>
    </submittedName>
</protein>
<dbReference type="Proteomes" id="UP000297706">
    <property type="component" value="Unassembled WGS sequence"/>
</dbReference>
<reference evidence="1 2" key="1">
    <citation type="submission" date="2018-02" db="EMBL/GenBank/DDBJ databases">
        <title>A novel lanthanide dependent methylotroph, Methylotenera sp. La3113.</title>
        <authorList>
            <person name="Lv H."/>
            <person name="Tani A."/>
        </authorList>
    </citation>
    <scope>NUCLEOTIDE SEQUENCE [LARGE SCALE GENOMIC DNA]</scope>
    <source>
        <strain evidence="1 2">La3113</strain>
    </source>
</reference>
<dbReference type="RefSeq" id="WP_135277166.1">
    <property type="nucleotide sequence ID" value="NZ_PQVH01000008.1"/>
</dbReference>
<dbReference type="EMBL" id="PQVH01000008">
    <property type="protein sequence ID" value="TFW71621.1"/>
    <property type="molecule type" value="Genomic_DNA"/>
</dbReference>
<gene>
    <name evidence="1" type="ORF">C3Y98_05890</name>
</gene>
<organism evidence="1 2">
    <name type="scientific">Methylotenera oryzisoli</name>
    <dbReference type="NCBI Taxonomy" id="2080758"/>
    <lineage>
        <taxon>Bacteria</taxon>
        <taxon>Pseudomonadati</taxon>
        <taxon>Pseudomonadota</taxon>
        <taxon>Betaproteobacteria</taxon>
        <taxon>Nitrosomonadales</taxon>
        <taxon>Methylophilaceae</taxon>
        <taxon>Methylotenera</taxon>
    </lineage>
</organism>